<comment type="catalytic activity">
    <reaction evidence="7 8">
        <text>UDP-N-acetyl-alpha-D-muramoyl-L-alanine + D-glutamate + ATP = UDP-N-acetyl-alpha-D-muramoyl-L-alanyl-D-glutamate + ADP + phosphate + H(+)</text>
        <dbReference type="Rhea" id="RHEA:16429"/>
        <dbReference type="ChEBI" id="CHEBI:15378"/>
        <dbReference type="ChEBI" id="CHEBI:29986"/>
        <dbReference type="ChEBI" id="CHEBI:30616"/>
        <dbReference type="ChEBI" id="CHEBI:43474"/>
        <dbReference type="ChEBI" id="CHEBI:83898"/>
        <dbReference type="ChEBI" id="CHEBI:83900"/>
        <dbReference type="ChEBI" id="CHEBI:456216"/>
        <dbReference type="EC" id="6.3.2.9"/>
    </reaction>
</comment>
<dbReference type="Proteomes" id="UP000315648">
    <property type="component" value="Unassembled WGS sequence"/>
</dbReference>
<dbReference type="EC" id="6.3.2.9" evidence="7 8"/>
<dbReference type="NCBIfam" id="TIGR01087">
    <property type="entry name" value="murD"/>
    <property type="match status" value="1"/>
</dbReference>
<evidence type="ECO:0000256" key="5">
    <source>
        <dbReference type="ARBA" id="ARBA00022741"/>
    </source>
</evidence>
<dbReference type="GO" id="GO:0005737">
    <property type="term" value="C:cytoplasm"/>
    <property type="evidence" value="ECO:0007669"/>
    <property type="project" value="UniProtKB-SubCell"/>
</dbReference>
<dbReference type="GO" id="GO:0008360">
    <property type="term" value="P:regulation of cell shape"/>
    <property type="evidence" value="ECO:0007669"/>
    <property type="project" value="UniProtKB-KW"/>
</dbReference>
<keyword evidence="7 8" id="KW-0131">Cell cycle</keyword>
<dbReference type="GO" id="GO:0051301">
    <property type="term" value="P:cell division"/>
    <property type="evidence" value="ECO:0007669"/>
    <property type="project" value="UniProtKB-KW"/>
</dbReference>
<evidence type="ECO:0000256" key="2">
    <source>
        <dbReference type="ARBA" id="ARBA00004752"/>
    </source>
</evidence>
<evidence type="ECO:0000259" key="9">
    <source>
        <dbReference type="Pfam" id="PF02875"/>
    </source>
</evidence>
<dbReference type="InterPro" id="IPR013221">
    <property type="entry name" value="Mur_ligase_cen"/>
</dbReference>
<dbReference type="SUPFAM" id="SSF53244">
    <property type="entry name" value="MurD-like peptide ligases, peptide-binding domain"/>
    <property type="match status" value="1"/>
</dbReference>
<feature type="domain" description="Mur ligase central" evidence="10">
    <location>
        <begin position="107"/>
        <end position="208"/>
    </location>
</feature>
<feature type="domain" description="Mur ligase C-terminal" evidence="9">
    <location>
        <begin position="289"/>
        <end position="400"/>
    </location>
</feature>
<dbReference type="InterPro" id="IPR036615">
    <property type="entry name" value="Mur_ligase_C_dom_sf"/>
</dbReference>
<organism evidence="11 12">
    <name type="scientific">Rariglobus hedericola</name>
    <dbReference type="NCBI Taxonomy" id="2597822"/>
    <lineage>
        <taxon>Bacteria</taxon>
        <taxon>Pseudomonadati</taxon>
        <taxon>Verrucomicrobiota</taxon>
        <taxon>Opitutia</taxon>
        <taxon>Opitutales</taxon>
        <taxon>Opitutaceae</taxon>
        <taxon>Rariglobus</taxon>
    </lineage>
</organism>
<dbReference type="PANTHER" id="PTHR43692:SF1">
    <property type="entry name" value="UDP-N-ACETYLMURAMOYLALANINE--D-GLUTAMATE LIGASE"/>
    <property type="match status" value="1"/>
</dbReference>
<dbReference type="EMBL" id="VMBG01000004">
    <property type="protein sequence ID" value="TSJ75062.1"/>
    <property type="molecule type" value="Genomic_DNA"/>
</dbReference>
<name>A0A556QEJ0_9BACT</name>
<keyword evidence="4 7" id="KW-0436">Ligase</keyword>
<evidence type="ECO:0000256" key="1">
    <source>
        <dbReference type="ARBA" id="ARBA00004496"/>
    </source>
</evidence>
<dbReference type="RefSeq" id="WP_144354204.1">
    <property type="nucleotide sequence ID" value="NZ_CBCRVV010000010.1"/>
</dbReference>
<evidence type="ECO:0000313" key="12">
    <source>
        <dbReference type="Proteomes" id="UP000315648"/>
    </source>
</evidence>
<dbReference type="SUPFAM" id="SSF51984">
    <property type="entry name" value="MurCD N-terminal domain"/>
    <property type="match status" value="1"/>
</dbReference>
<comment type="similarity">
    <text evidence="7">Belongs to the MurCDEF family.</text>
</comment>
<keyword evidence="3 7" id="KW-0963">Cytoplasm</keyword>
<dbReference type="InterPro" id="IPR005762">
    <property type="entry name" value="MurD"/>
</dbReference>
<dbReference type="Pfam" id="PF02875">
    <property type="entry name" value="Mur_ligase_C"/>
    <property type="match status" value="1"/>
</dbReference>
<dbReference type="InterPro" id="IPR004101">
    <property type="entry name" value="Mur_ligase_C"/>
</dbReference>
<comment type="caution">
    <text evidence="11">The sequence shown here is derived from an EMBL/GenBank/DDBJ whole genome shotgun (WGS) entry which is preliminary data.</text>
</comment>
<keyword evidence="7 8" id="KW-0133">Cell shape</keyword>
<evidence type="ECO:0000256" key="4">
    <source>
        <dbReference type="ARBA" id="ARBA00022598"/>
    </source>
</evidence>
<dbReference type="UniPathway" id="UPA00219"/>
<keyword evidence="5 7" id="KW-0547">Nucleotide-binding</keyword>
<keyword evidence="7 8" id="KW-0961">Cell wall biogenesis/degradation</keyword>
<sequence length="430" mass="46141">MSLIIPEFIDPLLAHPVAIFGGGVSGRALAALVAKVGGTGVIFDQKGLDGALTEFRGAAASAHQLVIYSPGFPPTHPWISEARAAGAVCLSELDFASLFWRGSVVAITGTNGKTTLTEFLTHALRSVDRDAYATGNIGFSFSQLVTERDGGAPDSIAVCEVSSFQSETLRYFRADAALWTNFAEDHLERHGTMEEYFQSKWRLFERSVGGHVFAGSSVQRYAEKFGQTLPAEAHVSTEEQGGDVLLRGTVFAHYPQRENFLIAAAWWRSHGLRETALYAAAQSFSLGEHRLARVTVRDGVTWWNDSKATNFHAVEAAVAGFAAPVILIAGGKSKGGDVASFVRRLAPQVKHAFFIGETRSVLATFAGASGLRHTVCGDLNEAVRRAAALAVAGDNILLSPGFASFDQFKNYEDRGRQFVALVNSVGATVV</sequence>
<feature type="binding site" evidence="7">
    <location>
        <begin position="109"/>
        <end position="115"/>
    </location>
    <ligand>
        <name>ATP</name>
        <dbReference type="ChEBI" id="CHEBI:30616"/>
    </ligand>
</feature>
<comment type="subcellular location">
    <subcellularLocation>
        <location evidence="1 7 8">Cytoplasm</location>
    </subcellularLocation>
</comment>
<protein>
    <recommendedName>
        <fullName evidence="7 8">UDP-N-acetylmuramoylalanine--D-glutamate ligase</fullName>
        <ecNumber evidence="7 8">6.3.2.9</ecNumber>
    </recommendedName>
    <alternativeName>
        <fullName evidence="7">D-glutamic acid-adding enzyme</fullName>
    </alternativeName>
    <alternativeName>
        <fullName evidence="7">UDP-N-acetylmuramoyl-L-alanyl-D-glutamate synthetase</fullName>
    </alternativeName>
</protein>
<dbReference type="GO" id="GO:0009252">
    <property type="term" value="P:peptidoglycan biosynthetic process"/>
    <property type="evidence" value="ECO:0007669"/>
    <property type="project" value="UniProtKB-UniRule"/>
</dbReference>
<keyword evidence="7 8" id="KW-0573">Peptidoglycan synthesis</keyword>
<dbReference type="GO" id="GO:0071555">
    <property type="term" value="P:cell wall organization"/>
    <property type="evidence" value="ECO:0007669"/>
    <property type="project" value="UniProtKB-KW"/>
</dbReference>
<gene>
    <name evidence="7 11" type="primary">murD</name>
    <name evidence="11" type="ORF">FPL22_16825</name>
</gene>
<dbReference type="SUPFAM" id="SSF53623">
    <property type="entry name" value="MurD-like peptide ligases, catalytic domain"/>
    <property type="match status" value="1"/>
</dbReference>
<keyword evidence="6 7" id="KW-0067">ATP-binding</keyword>
<evidence type="ECO:0000256" key="8">
    <source>
        <dbReference type="RuleBase" id="RU003664"/>
    </source>
</evidence>
<dbReference type="Gene3D" id="3.90.190.20">
    <property type="entry name" value="Mur ligase, C-terminal domain"/>
    <property type="match status" value="1"/>
</dbReference>
<evidence type="ECO:0000256" key="3">
    <source>
        <dbReference type="ARBA" id="ARBA00022490"/>
    </source>
</evidence>
<keyword evidence="12" id="KW-1185">Reference proteome</keyword>
<keyword evidence="7 8" id="KW-0132">Cell division</keyword>
<dbReference type="OrthoDB" id="9809796at2"/>
<evidence type="ECO:0000256" key="6">
    <source>
        <dbReference type="ARBA" id="ARBA00022840"/>
    </source>
</evidence>
<dbReference type="HAMAP" id="MF_00639">
    <property type="entry name" value="MurD"/>
    <property type="match status" value="1"/>
</dbReference>
<evidence type="ECO:0000256" key="7">
    <source>
        <dbReference type="HAMAP-Rule" id="MF_00639"/>
    </source>
</evidence>
<evidence type="ECO:0000313" key="11">
    <source>
        <dbReference type="EMBL" id="TSJ75062.1"/>
    </source>
</evidence>
<dbReference type="AlphaFoldDB" id="A0A556QEJ0"/>
<dbReference type="PANTHER" id="PTHR43692">
    <property type="entry name" value="UDP-N-ACETYLMURAMOYLALANINE--D-GLUTAMATE LIGASE"/>
    <property type="match status" value="1"/>
</dbReference>
<dbReference type="GO" id="GO:0008764">
    <property type="term" value="F:UDP-N-acetylmuramoylalanine-D-glutamate ligase activity"/>
    <property type="evidence" value="ECO:0007669"/>
    <property type="project" value="UniProtKB-UniRule"/>
</dbReference>
<accession>A0A556QEJ0</accession>
<dbReference type="InterPro" id="IPR036565">
    <property type="entry name" value="Mur-like_cat_sf"/>
</dbReference>
<reference evidence="11 12" key="1">
    <citation type="submission" date="2019-07" db="EMBL/GenBank/DDBJ databases">
        <title>Description of 53C-WASEF.</title>
        <authorList>
            <person name="Pitt A."/>
            <person name="Hahn M.W."/>
        </authorList>
    </citation>
    <scope>NUCLEOTIDE SEQUENCE [LARGE SCALE GENOMIC DNA]</scope>
    <source>
        <strain evidence="11 12">53C-WASEF</strain>
    </source>
</reference>
<proteinExistence type="inferred from homology"/>
<dbReference type="Pfam" id="PF08245">
    <property type="entry name" value="Mur_ligase_M"/>
    <property type="match status" value="1"/>
</dbReference>
<dbReference type="Gene3D" id="3.40.50.720">
    <property type="entry name" value="NAD(P)-binding Rossmann-like Domain"/>
    <property type="match status" value="1"/>
</dbReference>
<evidence type="ECO:0000259" key="10">
    <source>
        <dbReference type="Pfam" id="PF08245"/>
    </source>
</evidence>
<comment type="pathway">
    <text evidence="2 7 8">Cell wall biogenesis; peptidoglycan biosynthesis.</text>
</comment>
<dbReference type="Gene3D" id="3.40.1190.10">
    <property type="entry name" value="Mur-like, catalytic domain"/>
    <property type="match status" value="1"/>
</dbReference>
<comment type="function">
    <text evidence="7 8">Cell wall formation. Catalyzes the addition of glutamate to the nucleotide precursor UDP-N-acetylmuramoyl-L-alanine (UMA).</text>
</comment>
<dbReference type="GO" id="GO:0005524">
    <property type="term" value="F:ATP binding"/>
    <property type="evidence" value="ECO:0007669"/>
    <property type="project" value="UniProtKB-UniRule"/>
</dbReference>